<keyword evidence="2" id="KW-1185">Reference proteome</keyword>
<accession>A0A0C9SW12</accession>
<proteinExistence type="predicted"/>
<evidence type="ECO:0000313" key="2">
    <source>
        <dbReference type="Proteomes" id="UP000053263"/>
    </source>
</evidence>
<dbReference type="EMBL" id="KN832578">
    <property type="protein sequence ID" value="KII83415.1"/>
    <property type="molecule type" value="Genomic_DNA"/>
</dbReference>
<evidence type="ECO:0000313" key="1">
    <source>
        <dbReference type="EMBL" id="KII83415.1"/>
    </source>
</evidence>
<reference evidence="1 2" key="1">
    <citation type="submission" date="2014-06" db="EMBL/GenBank/DDBJ databases">
        <title>Evolutionary Origins and Diversification of the Mycorrhizal Mutualists.</title>
        <authorList>
            <consortium name="DOE Joint Genome Institute"/>
            <consortium name="Mycorrhizal Genomics Consortium"/>
            <person name="Kohler A."/>
            <person name="Kuo A."/>
            <person name="Nagy L.G."/>
            <person name="Floudas D."/>
            <person name="Copeland A."/>
            <person name="Barry K.W."/>
            <person name="Cichocki N."/>
            <person name="Veneault-Fourrey C."/>
            <person name="LaButti K."/>
            <person name="Lindquist E.A."/>
            <person name="Lipzen A."/>
            <person name="Lundell T."/>
            <person name="Morin E."/>
            <person name="Murat C."/>
            <person name="Riley R."/>
            <person name="Ohm R."/>
            <person name="Sun H."/>
            <person name="Tunlid A."/>
            <person name="Henrissat B."/>
            <person name="Grigoriev I.V."/>
            <person name="Hibbett D.S."/>
            <person name="Martin F."/>
        </authorList>
    </citation>
    <scope>NUCLEOTIDE SEQUENCE [LARGE SCALE GENOMIC DNA]</scope>
    <source>
        <strain evidence="1 2">FD-325 SS-3</strain>
    </source>
</reference>
<protein>
    <recommendedName>
        <fullName evidence="3">F-box domain-containing protein</fullName>
    </recommendedName>
</protein>
<evidence type="ECO:0008006" key="3">
    <source>
        <dbReference type="Google" id="ProtNLM"/>
    </source>
</evidence>
<dbReference type="Proteomes" id="UP000053263">
    <property type="component" value="Unassembled WGS sequence"/>
</dbReference>
<gene>
    <name evidence="1" type="ORF">PLICRDRAFT_180493</name>
</gene>
<sequence>MASVGDYDKGSVLSLLPPELILKILDLAAASSKTSALALCLVSSWTYKLAWPRLLSTVTLAGGLQTREFMLMLLYSCKDGDNTASAALVRHLWLAQETSDLNPVYFPAISDLAITPEHIYYAAYWDARDSRSDNSHLGYIFLDDPPQSRTPLRMTLLPTSSDTAYYMKRLARDADLVFPTVLARTTHLSYALFVDEAAVRVVFDWAVPLLPLFTSLTHLAMSLPEAACPQERLQQFCANALARRPTLQALILVVSASARAKYTGMDIASLDSLHERWPRVYIMDAEGSPGDISADAWLEDARTGDDFWARAARRCAMAS</sequence>
<name>A0A0C9SW12_PLICR</name>
<dbReference type="AlphaFoldDB" id="A0A0C9SW12"/>
<organism evidence="1 2">
    <name type="scientific">Plicaturopsis crispa FD-325 SS-3</name>
    <dbReference type="NCBI Taxonomy" id="944288"/>
    <lineage>
        <taxon>Eukaryota</taxon>
        <taxon>Fungi</taxon>
        <taxon>Dikarya</taxon>
        <taxon>Basidiomycota</taxon>
        <taxon>Agaricomycotina</taxon>
        <taxon>Agaricomycetes</taxon>
        <taxon>Agaricomycetidae</taxon>
        <taxon>Amylocorticiales</taxon>
        <taxon>Amylocorticiaceae</taxon>
        <taxon>Plicatura</taxon>
        <taxon>Plicaturopsis crispa</taxon>
    </lineage>
</organism>
<dbReference type="HOGENOM" id="CLU_051720_1_0_1"/>